<proteinExistence type="predicted"/>
<dbReference type="GO" id="GO:0005829">
    <property type="term" value="C:cytosol"/>
    <property type="evidence" value="ECO:0007669"/>
    <property type="project" value="TreeGrafter"/>
</dbReference>
<name>A0A484IF90_9ARCH</name>
<organism evidence="2 3">
    <name type="scientific">Candidatus Nitrosocosmicus franklandianus</name>
    <dbReference type="NCBI Taxonomy" id="1798806"/>
    <lineage>
        <taxon>Archaea</taxon>
        <taxon>Nitrososphaerota</taxon>
        <taxon>Nitrososphaeria</taxon>
        <taxon>Nitrososphaerales</taxon>
        <taxon>Nitrososphaeraceae</taxon>
        <taxon>Candidatus Nitrosocosmicus</taxon>
    </lineage>
</organism>
<dbReference type="PANTHER" id="PTHR10000">
    <property type="entry name" value="PHOSPHOSERINE PHOSPHATASE"/>
    <property type="match status" value="1"/>
</dbReference>
<dbReference type="KEGG" id="nfn:NFRAN_3130"/>
<dbReference type="GO" id="GO:0008967">
    <property type="term" value="F:phosphoglycolate phosphatase activity"/>
    <property type="evidence" value="ECO:0007669"/>
    <property type="project" value="UniProtKB-UniRule"/>
</dbReference>
<dbReference type="Gene3D" id="3.40.50.1000">
    <property type="entry name" value="HAD superfamily/HAD-like"/>
    <property type="match status" value="1"/>
</dbReference>
<protein>
    <recommendedName>
        <fullName evidence="1">Phosphoglycolate phosphatase</fullName>
        <ecNumber evidence="1">3.1.3.18</ecNumber>
    </recommendedName>
</protein>
<dbReference type="InterPro" id="IPR036412">
    <property type="entry name" value="HAD-like_sf"/>
</dbReference>
<dbReference type="InterPro" id="IPR023214">
    <property type="entry name" value="HAD_sf"/>
</dbReference>
<dbReference type="EMBL" id="LR216287">
    <property type="protein sequence ID" value="VFJ15448.1"/>
    <property type="molecule type" value="Genomic_DNA"/>
</dbReference>
<dbReference type="PANTHER" id="PTHR10000:SF8">
    <property type="entry name" value="HAD SUPERFAMILY HYDROLASE-LIKE, TYPE 3"/>
    <property type="match status" value="1"/>
</dbReference>
<evidence type="ECO:0000313" key="3">
    <source>
        <dbReference type="Proteomes" id="UP000294299"/>
    </source>
</evidence>
<dbReference type="EC" id="3.1.3.18" evidence="1"/>
<dbReference type="Gene3D" id="3.90.1070.10">
    <property type="match status" value="1"/>
</dbReference>
<dbReference type="GeneID" id="39422223"/>
<dbReference type="NCBIfam" id="TIGR01487">
    <property type="entry name" value="Pglycolate_arch"/>
    <property type="match status" value="1"/>
</dbReference>
<keyword evidence="3" id="KW-1185">Reference proteome</keyword>
<reference evidence="2 3" key="1">
    <citation type="submission" date="2019-02" db="EMBL/GenBank/DDBJ databases">
        <authorList>
            <person name="Lehtovirta-Morley E L."/>
        </authorList>
    </citation>
    <scope>NUCLEOTIDE SEQUENCE [LARGE SCALE GENOMIC DNA]</scope>
    <source>
        <strain evidence="2">NFRAN1</strain>
    </source>
</reference>
<accession>A0A484IF90</accession>
<evidence type="ECO:0000256" key="1">
    <source>
        <dbReference type="NCBIfam" id="TIGR01487"/>
    </source>
</evidence>
<dbReference type="OrthoDB" id="120822at2157"/>
<dbReference type="Proteomes" id="UP000294299">
    <property type="component" value="Chromosome NFRAN"/>
</dbReference>
<sequence>MKNVKWFAVDIDGTITLNGNGMVNLNALSKLRYLARLGYQVVFVTGRSSIEALALAIFGGTTQITIGENGGVISTAPNSHKILADIDKCRKGYEILRCELTHVNEKSVFPRMSEVVVDRTFNLDEGNRVFKEKGQDLILVDSNYAYHINETKINKGFGLDSLMKALDIGYDEIVSIGDSTTDIPMFNRTKYSITFESSTKEVRNTATRVVKGENGDGLINAIDWIMEQKSYCEII</sequence>
<dbReference type="Pfam" id="PF08282">
    <property type="entry name" value="Hydrolase_3"/>
    <property type="match status" value="2"/>
</dbReference>
<dbReference type="GO" id="GO:0000287">
    <property type="term" value="F:magnesium ion binding"/>
    <property type="evidence" value="ECO:0007669"/>
    <property type="project" value="TreeGrafter"/>
</dbReference>
<dbReference type="RefSeq" id="WP_134485407.1">
    <property type="nucleotide sequence ID" value="NZ_LR216287.1"/>
</dbReference>
<gene>
    <name evidence="2" type="ORF">NFRAN_3130</name>
</gene>
<keyword evidence="2" id="KW-0378">Hydrolase</keyword>
<dbReference type="AlphaFoldDB" id="A0A484IF90"/>
<dbReference type="SUPFAM" id="SSF56784">
    <property type="entry name" value="HAD-like"/>
    <property type="match status" value="1"/>
</dbReference>
<evidence type="ECO:0000313" key="2">
    <source>
        <dbReference type="EMBL" id="VFJ15448.1"/>
    </source>
</evidence>